<keyword evidence="1" id="KW-0812">Transmembrane</keyword>
<protein>
    <submittedName>
        <fullName evidence="2">Stage II sporulation protein M</fullName>
    </submittedName>
</protein>
<dbReference type="EMBL" id="JACEFG010000002">
    <property type="protein sequence ID" value="MBA2174976.1"/>
    <property type="molecule type" value="Genomic_DNA"/>
</dbReference>
<evidence type="ECO:0000313" key="3">
    <source>
        <dbReference type="Proteomes" id="UP000571017"/>
    </source>
</evidence>
<accession>A0A838CTM2</accession>
<dbReference type="PANTHER" id="PTHR35337:SF1">
    <property type="entry name" value="SLR1478 PROTEIN"/>
    <property type="match status" value="1"/>
</dbReference>
<feature type="transmembrane region" description="Helical" evidence="1">
    <location>
        <begin position="293"/>
        <end position="314"/>
    </location>
</feature>
<dbReference type="AlphaFoldDB" id="A0A838CTM2"/>
<gene>
    <name evidence="2" type="ORF">H0266_08735</name>
</gene>
<proteinExistence type="predicted"/>
<evidence type="ECO:0000313" key="2">
    <source>
        <dbReference type="EMBL" id="MBA2174976.1"/>
    </source>
</evidence>
<reference evidence="2 3" key="1">
    <citation type="journal article" date="2004" name="Extremophiles">
        <title>Halobacillus locisalis sp. nov., a halophilic bacterium isolated from a marine solar saltern of the Yellow Sea in Korea.</title>
        <authorList>
            <person name="Yoon J.H."/>
            <person name="Kang K.H."/>
            <person name="Oh T.K."/>
            <person name="Park Y.H."/>
        </authorList>
    </citation>
    <scope>NUCLEOTIDE SEQUENCE [LARGE SCALE GENOMIC DNA]</scope>
    <source>
        <strain evidence="2 3">KCTC 3788</strain>
    </source>
</reference>
<comment type="caution">
    <text evidence="2">The sequence shown here is derived from an EMBL/GenBank/DDBJ whole genome shotgun (WGS) entry which is preliminary data.</text>
</comment>
<dbReference type="Proteomes" id="UP000571017">
    <property type="component" value="Unassembled WGS sequence"/>
</dbReference>
<feature type="transmembrane region" description="Helical" evidence="1">
    <location>
        <begin position="170"/>
        <end position="203"/>
    </location>
</feature>
<keyword evidence="1" id="KW-0472">Membrane</keyword>
<dbReference type="InterPro" id="IPR002798">
    <property type="entry name" value="SpoIIM-like"/>
</dbReference>
<evidence type="ECO:0000256" key="1">
    <source>
        <dbReference type="SAM" id="Phobius"/>
    </source>
</evidence>
<dbReference type="Pfam" id="PF01944">
    <property type="entry name" value="SpoIIM"/>
    <property type="match status" value="1"/>
</dbReference>
<name>A0A838CTM2_9BACI</name>
<dbReference type="PANTHER" id="PTHR35337">
    <property type="entry name" value="SLR1478 PROTEIN"/>
    <property type="match status" value="1"/>
</dbReference>
<feature type="transmembrane region" description="Helical" evidence="1">
    <location>
        <begin position="102"/>
        <end position="123"/>
    </location>
</feature>
<dbReference type="RefSeq" id="WP_181472025.1">
    <property type="nucleotide sequence ID" value="NZ_JACEFG010000002.1"/>
</dbReference>
<feature type="transmembrane region" description="Helical" evidence="1">
    <location>
        <begin position="215"/>
        <end position="239"/>
    </location>
</feature>
<keyword evidence="3" id="KW-1185">Reference proteome</keyword>
<organism evidence="2 3">
    <name type="scientific">Halobacillus locisalis</name>
    <dbReference type="NCBI Taxonomy" id="220753"/>
    <lineage>
        <taxon>Bacteria</taxon>
        <taxon>Bacillati</taxon>
        <taxon>Bacillota</taxon>
        <taxon>Bacilli</taxon>
        <taxon>Bacillales</taxon>
        <taxon>Bacillaceae</taxon>
        <taxon>Halobacillus</taxon>
    </lineage>
</organism>
<feature type="transmembrane region" description="Helical" evidence="1">
    <location>
        <begin position="260"/>
        <end position="281"/>
    </location>
</feature>
<sequence length="323" mass="36372">MNYKQFIKQHRNEWKQLEDVLHQLHNKKPSPEMVESFQRLYQKAAQHLSFSQTYYPNEDVTDYLNDLVSNAHHTLYQDRVSNMKQLKQFFGSTFIRIFIEQWRFVVISMLLFTLGGAAAFIAVSQDVMSLYSILPESMAQAFDPDQIGNPDGAVDSPVMSVEIMTNNIQVAFLAFAGGITFGLLTVYALVFNGIIVGALAALYMQSGKSYEFWAYIVPHGVIELTAIFIAGGAGLLMGYKLFVPGNRSRIIQLKEQAYRSVLLLIGTIPMFIIAGLIEGFITPSTLSLEAKYAVAFLTLIGLAVYISYGQYRYIRKNEGTPMY</sequence>
<keyword evidence="1" id="KW-1133">Transmembrane helix</keyword>